<dbReference type="GO" id="GO:0030649">
    <property type="term" value="P:aminoglycoside antibiotic catabolic process"/>
    <property type="evidence" value="ECO:0007669"/>
    <property type="project" value="TreeGrafter"/>
</dbReference>
<dbReference type="Pfam" id="PF13527">
    <property type="entry name" value="Acetyltransf_9"/>
    <property type="match status" value="1"/>
</dbReference>
<accession>A0A160T7U7</accession>
<name>A0A160T7U7_9CHLR</name>
<evidence type="ECO:0000313" key="2">
    <source>
        <dbReference type="EMBL" id="CUS04970.2"/>
    </source>
</evidence>
<dbReference type="GO" id="GO:0034069">
    <property type="term" value="F:aminoglycoside N-acetyltransferase activity"/>
    <property type="evidence" value="ECO:0007669"/>
    <property type="project" value="TreeGrafter"/>
</dbReference>
<sequence>MRIIREVDEKELDEFARITVEAFPGLKIDTPEARRRMLEQLSKVLKEPIVHFFGVFDEGQMVGVMRCYDFTMKLHDGRVAVGGLGGVAVDLRHKKEHVAADMVRHYLDNYRAKGAALAALYPFRPDFYRRMGFGYGVKLNRYKFSPEALPADGLASDALPAKGLAERVDYLSAADRDDVAACYDRFLERTNGLLELPPHVLNGLFSDPAVHLVGYWAGGQLRGYLIFRFEAVPDGNWLLNDLQVRALVYDDAAALAALLGFLRKQADQVGRIIYETQDEAFHHLLNDPRDGSGNLLAGLWHQTNTQGLGIMYRVIDVARLWAVLGDHDFGGVTTRLRLNLSDTFLPENAGIYRIDFNAGRATPAAADSPADVAVNMDVSDFSSLIVGAVDFDRLHAYGRVTLSDDAHVPLLTRLFRAKARPWCMTHF</sequence>
<dbReference type="InterPro" id="IPR051554">
    <property type="entry name" value="Acetyltransferase_Eis"/>
</dbReference>
<dbReference type="PANTHER" id="PTHR37817:SF1">
    <property type="entry name" value="N-ACETYLTRANSFERASE EIS"/>
    <property type="match status" value="1"/>
</dbReference>
<dbReference type="SUPFAM" id="SSF55729">
    <property type="entry name" value="Acyl-CoA N-acyltransferases (Nat)"/>
    <property type="match status" value="1"/>
</dbReference>
<dbReference type="Gene3D" id="3.30.1050.10">
    <property type="entry name" value="SCP2 sterol-binding domain"/>
    <property type="match status" value="1"/>
</dbReference>
<evidence type="ECO:0000313" key="3">
    <source>
        <dbReference type="Proteomes" id="UP000215027"/>
    </source>
</evidence>
<keyword evidence="3" id="KW-1185">Reference proteome</keyword>
<dbReference type="Pfam" id="PF13530">
    <property type="entry name" value="SCP2_2"/>
    <property type="match status" value="1"/>
</dbReference>
<dbReference type="Gene3D" id="3.40.630.30">
    <property type="match status" value="2"/>
</dbReference>
<dbReference type="InterPro" id="IPR016181">
    <property type="entry name" value="Acyl_CoA_acyltransferase"/>
</dbReference>
<dbReference type="PANTHER" id="PTHR37817">
    <property type="entry name" value="N-ACETYLTRANSFERASE EIS"/>
    <property type="match status" value="1"/>
</dbReference>
<dbReference type="InterPro" id="IPR041380">
    <property type="entry name" value="Acetyltransf_17"/>
</dbReference>
<dbReference type="KEGG" id="pbf:CFX0092_A3092"/>
<protein>
    <submittedName>
        <fullName evidence="2">GCN5-like N-acetyltransferase</fullName>
    </submittedName>
</protein>
<reference evidence="2" key="1">
    <citation type="submission" date="2016-01" db="EMBL/GenBank/DDBJ databases">
        <authorList>
            <person name="Mcilroy J.S."/>
            <person name="Karst M S."/>
            <person name="Albertsen M."/>
        </authorList>
    </citation>
    <scope>NUCLEOTIDE SEQUENCE</scope>
    <source>
        <strain evidence="2">Cfx-K</strain>
    </source>
</reference>
<dbReference type="EMBL" id="LN890655">
    <property type="protein sequence ID" value="CUS04970.2"/>
    <property type="molecule type" value="Genomic_DNA"/>
</dbReference>
<evidence type="ECO:0000259" key="1">
    <source>
        <dbReference type="PROSITE" id="PS51186"/>
    </source>
</evidence>
<dbReference type="SUPFAM" id="SSF55718">
    <property type="entry name" value="SCP-like"/>
    <property type="match status" value="1"/>
</dbReference>
<dbReference type="InterPro" id="IPR025559">
    <property type="entry name" value="Eis_dom"/>
</dbReference>
<dbReference type="Proteomes" id="UP000215027">
    <property type="component" value="Chromosome I"/>
</dbReference>
<feature type="domain" description="N-acetyltransferase" evidence="1">
    <location>
        <begin position="2"/>
        <end position="152"/>
    </location>
</feature>
<dbReference type="Pfam" id="PF17668">
    <property type="entry name" value="Acetyltransf_17"/>
    <property type="match status" value="1"/>
</dbReference>
<dbReference type="PROSITE" id="PS51186">
    <property type="entry name" value="GNAT"/>
    <property type="match status" value="1"/>
</dbReference>
<organism evidence="2 3">
    <name type="scientific">Candidatus Promineifilum breve</name>
    <dbReference type="NCBI Taxonomy" id="1806508"/>
    <lineage>
        <taxon>Bacteria</taxon>
        <taxon>Bacillati</taxon>
        <taxon>Chloroflexota</taxon>
        <taxon>Ardenticatenia</taxon>
        <taxon>Candidatus Promineifilales</taxon>
        <taxon>Candidatus Promineifilaceae</taxon>
        <taxon>Candidatus Promineifilum</taxon>
    </lineage>
</organism>
<dbReference type="RefSeq" id="WP_095044240.1">
    <property type="nucleotide sequence ID" value="NZ_LN890655.1"/>
</dbReference>
<dbReference type="InterPro" id="IPR036527">
    <property type="entry name" value="SCP2_sterol-bd_dom_sf"/>
</dbReference>
<dbReference type="AlphaFoldDB" id="A0A160T7U7"/>
<proteinExistence type="predicted"/>
<dbReference type="InterPro" id="IPR000182">
    <property type="entry name" value="GNAT_dom"/>
</dbReference>
<dbReference type="OrthoDB" id="9768284at2"/>
<gene>
    <name evidence="2" type="ORF">CFX0092_A3092</name>
</gene>